<dbReference type="InterPro" id="IPR016912">
    <property type="entry name" value="Phage_P2_GpU"/>
</dbReference>
<dbReference type="PIRSF" id="PIRSF029208">
    <property type="entry name" value="Phage_tail_GPU"/>
    <property type="match status" value="1"/>
</dbReference>
<proteinExistence type="predicted"/>
<protein>
    <recommendedName>
        <fullName evidence="2">Phage tail protein</fullName>
    </recommendedName>
</protein>
<name>A0A212KBL8_9PROT</name>
<dbReference type="EMBL" id="FLUO01000001">
    <property type="protein sequence ID" value="SBW09091.1"/>
    <property type="molecule type" value="Genomic_DNA"/>
</dbReference>
<accession>A0A212KBL8</accession>
<sequence length="129" mass="14363">MAEVMMALGEFRFGISTAAYDKLQRVSEFRWAKQERMGRKAARQFTGPEGDTVSLSGVVYPHYRGGLGQIAAMRDEAGKGEPLMLVDGLGGVWGRWCLVRIEEGQTRFLANGIPLKQEFTLSLEEYGDD</sequence>
<dbReference type="InterPro" id="IPR009734">
    <property type="entry name" value="Myoviridae_GpU"/>
</dbReference>
<gene>
    <name evidence="1" type="ORF">KL86APRO_12513</name>
</gene>
<evidence type="ECO:0008006" key="2">
    <source>
        <dbReference type="Google" id="ProtNLM"/>
    </source>
</evidence>
<evidence type="ECO:0000313" key="1">
    <source>
        <dbReference type="EMBL" id="SBW09091.1"/>
    </source>
</evidence>
<organism evidence="1">
    <name type="scientific">uncultured Alphaproteobacteria bacterium</name>
    <dbReference type="NCBI Taxonomy" id="91750"/>
    <lineage>
        <taxon>Bacteria</taxon>
        <taxon>Pseudomonadati</taxon>
        <taxon>Pseudomonadota</taxon>
        <taxon>Alphaproteobacteria</taxon>
        <taxon>environmental samples</taxon>
    </lineage>
</organism>
<reference evidence="1" key="1">
    <citation type="submission" date="2016-04" db="EMBL/GenBank/DDBJ databases">
        <authorList>
            <person name="Evans L.H."/>
            <person name="Alamgir A."/>
            <person name="Owens N."/>
            <person name="Weber N.D."/>
            <person name="Virtaneva K."/>
            <person name="Barbian K."/>
            <person name="Babar A."/>
            <person name="Rosenke K."/>
        </authorList>
    </citation>
    <scope>NUCLEOTIDE SEQUENCE</scope>
    <source>
        <strain evidence="1">86</strain>
    </source>
</reference>
<dbReference type="Pfam" id="PF06995">
    <property type="entry name" value="Phage_P2_GpU"/>
    <property type="match status" value="1"/>
</dbReference>
<dbReference type="AlphaFoldDB" id="A0A212KBL8"/>